<organism evidence="11 12">
    <name type="scientific">Dactylosporangium roseum</name>
    <dbReference type="NCBI Taxonomy" id="47989"/>
    <lineage>
        <taxon>Bacteria</taxon>
        <taxon>Bacillati</taxon>
        <taxon>Actinomycetota</taxon>
        <taxon>Actinomycetes</taxon>
        <taxon>Micromonosporales</taxon>
        <taxon>Micromonosporaceae</taxon>
        <taxon>Dactylosporangium</taxon>
    </lineage>
</organism>
<evidence type="ECO:0000256" key="6">
    <source>
        <dbReference type="ARBA" id="ARBA00022723"/>
    </source>
</evidence>
<protein>
    <recommendedName>
        <fullName evidence="5">allantoinase</fullName>
        <ecNumber evidence="5">3.5.2.5</ecNumber>
    </recommendedName>
</protein>
<evidence type="ECO:0000256" key="9">
    <source>
        <dbReference type="SAM" id="MobiDB-lite"/>
    </source>
</evidence>
<evidence type="ECO:0000256" key="5">
    <source>
        <dbReference type="ARBA" id="ARBA00012863"/>
    </source>
</evidence>
<dbReference type="SUPFAM" id="SSF51556">
    <property type="entry name" value="Metallo-dependent hydrolases"/>
    <property type="match status" value="1"/>
</dbReference>
<keyword evidence="6" id="KW-0479">Metal-binding</keyword>
<keyword evidence="12" id="KW-1185">Reference proteome</keyword>
<dbReference type="SUPFAM" id="SSF51338">
    <property type="entry name" value="Composite domain of metallo-dependent hydrolases"/>
    <property type="match status" value="1"/>
</dbReference>
<dbReference type="EMBL" id="CP073721">
    <property type="protein sequence ID" value="UWZ34573.1"/>
    <property type="molecule type" value="Genomic_DNA"/>
</dbReference>
<dbReference type="InterPro" id="IPR050138">
    <property type="entry name" value="DHOase/Allantoinase_Hydrolase"/>
</dbReference>
<dbReference type="NCBIfam" id="TIGR03178">
    <property type="entry name" value="allantoinase"/>
    <property type="match status" value="1"/>
</dbReference>
<evidence type="ECO:0000256" key="1">
    <source>
        <dbReference type="ARBA" id="ARBA00001947"/>
    </source>
</evidence>
<evidence type="ECO:0000256" key="3">
    <source>
        <dbReference type="ARBA" id="ARBA00010368"/>
    </source>
</evidence>
<dbReference type="InterPro" id="IPR006680">
    <property type="entry name" value="Amidohydro-rel"/>
</dbReference>
<evidence type="ECO:0000256" key="2">
    <source>
        <dbReference type="ARBA" id="ARBA00004968"/>
    </source>
</evidence>
<evidence type="ECO:0000256" key="8">
    <source>
        <dbReference type="ARBA" id="ARBA00022833"/>
    </source>
</evidence>
<dbReference type="EC" id="3.5.2.5" evidence="5"/>
<reference evidence="11" key="1">
    <citation type="submission" date="2021-04" db="EMBL/GenBank/DDBJ databases">
        <title>Biosynthetic gene clusters of Dactylosporangioum roseum.</title>
        <authorList>
            <person name="Hartkoorn R.C."/>
            <person name="Beaudoing E."/>
            <person name="Hot D."/>
            <person name="Moureu S."/>
        </authorList>
    </citation>
    <scope>NUCLEOTIDE SEQUENCE</scope>
    <source>
        <strain evidence="11">NRRL B-16295</strain>
    </source>
</reference>
<keyword evidence="7 11" id="KW-0378">Hydrolase</keyword>
<sequence length="454" mass="49163">MTTFDFDLVLRARETVTPSGLASRSVGVRDGVITAIDDFDSDLARRAERVLELEDDEVLLPGLVDTHVHMNDPGRSDWEGFSSATRAAAAGGITTLVDMPLNSIPPTCDVDALELKRAVARDQVHVDVGFWGGAVPGNLGSLRHLHGAGVLGFKCFTLPSGVDEFPCLDAGQLRTALREVAEFDGLLIVHAEDSDVIEQAPGPEATRYDAFLRSRPREAENRAIARLIEEARSTGARVHVLHLSSSDAIPMIRSARHDGVRLTAETCPHYLTLAAGDVPDGATQFKCCPPIREEGNREDLWRALADGVIDIIVSDHSPSTPEMKHLDSGDFGLAWGGISSLQLGLPVIWTEARQRGHSITDVARWMAEGPARHAGLHSKGRIAVGADADFCVLAPDETFTVDVHSLLHRHAVSPYHGRTLHGRVRQTWLAGHPITGPWTTSSAPRGRLLSRGDR</sequence>
<dbReference type="RefSeq" id="WP_260723895.1">
    <property type="nucleotide sequence ID" value="NZ_BAAABS010000018.1"/>
</dbReference>
<evidence type="ECO:0000259" key="10">
    <source>
        <dbReference type="Pfam" id="PF01979"/>
    </source>
</evidence>
<name>A0ABY5Z0F0_9ACTN</name>
<evidence type="ECO:0000313" key="11">
    <source>
        <dbReference type="EMBL" id="UWZ34573.1"/>
    </source>
</evidence>
<evidence type="ECO:0000256" key="4">
    <source>
        <dbReference type="ARBA" id="ARBA00011881"/>
    </source>
</evidence>
<dbReference type="InterPro" id="IPR017593">
    <property type="entry name" value="Allantoinase"/>
</dbReference>
<evidence type="ECO:0000256" key="7">
    <source>
        <dbReference type="ARBA" id="ARBA00022801"/>
    </source>
</evidence>
<keyword evidence="8" id="KW-0862">Zinc</keyword>
<dbReference type="GO" id="GO:0004038">
    <property type="term" value="F:allantoinase activity"/>
    <property type="evidence" value="ECO:0007669"/>
    <property type="project" value="UniProtKB-EC"/>
</dbReference>
<accession>A0ABY5Z0F0</accession>
<dbReference type="Proteomes" id="UP001058271">
    <property type="component" value="Chromosome"/>
</dbReference>
<feature type="domain" description="Amidohydrolase-related" evidence="10">
    <location>
        <begin position="58"/>
        <end position="431"/>
    </location>
</feature>
<comment type="similarity">
    <text evidence="3">Belongs to the metallo-dependent hydrolases superfamily. Allantoinase family.</text>
</comment>
<dbReference type="PANTHER" id="PTHR43668:SF2">
    <property type="entry name" value="ALLANTOINASE"/>
    <property type="match status" value="1"/>
</dbReference>
<dbReference type="Pfam" id="PF01979">
    <property type="entry name" value="Amidohydro_1"/>
    <property type="match status" value="1"/>
</dbReference>
<dbReference type="Gene3D" id="3.20.20.140">
    <property type="entry name" value="Metal-dependent hydrolases"/>
    <property type="match status" value="1"/>
</dbReference>
<evidence type="ECO:0000313" key="12">
    <source>
        <dbReference type="Proteomes" id="UP001058271"/>
    </source>
</evidence>
<dbReference type="PANTHER" id="PTHR43668">
    <property type="entry name" value="ALLANTOINASE"/>
    <property type="match status" value="1"/>
</dbReference>
<gene>
    <name evidence="11" type="primary">allB</name>
    <name evidence="11" type="ORF">Drose_25535</name>
</gene>
<dbReference type="InterPro" id="IPR032466">
    <property type="entry name" value="Metal_Hydrolase"/>
</dbReference>
<feature type="region of interest" description="Disordered" evidence="9">
    <location>
        <begin position="435"/>
        <end position="454"/>
    </location>
</feature>
<comment type="subunit">
    <text evidence="4">Homotetramer.</text>
</comment>
<comment type="cofactor">
    <cofactor evidence="1">
        <name>Zn(2+)</name>
        <dbReference type="ChEBI" id="CHEBI:29105"/>
    </cofactor>
</comment>
<dbReference type="InterPro" id="IPR011059">
    <property type="entry name" value="Metal-dep_hydrolase_composite"/>
</dbReference>
<proteinExistence type="inferred from homology"/>
<comment type="pathway">
    <text evidence="2">Nitrogen metabolism; (S)-allantoin degradation; allantoate from (S)-allantoin: step 1/1.</text>
</comment>